<dbReference type="OrthoDB" id="9801593at2"/>
<reference evidence="3 4" key="1">
    <citation type="submission" date="2011-09" db="EMBL/GenBank/DDBJ databases">
        <title>The permanent draft genome of Caldithrix abyssi DSM 13497.</title>
        <authorList>
            <consortium name="US DOE Joint Genome Institute (JGI-PGF)"/>
            <person name="Lucas S."/>
            <person name="Han J."/>
            <person name="Lapidus A."/>
            <person name="Bruce D."/>
            <person name="Goodwin L."/>
            <person name="Pitluck S."/>
            <person name="Peters L."/>
            <person name="Kyrpides N."/>
            <person name="Mavromatis K."/>
            <person name="Ivanova N."/>
            <person name="Mikhailova N."/>
            <person name="Chertkov O."/>
            <person name="Detter J.C."/>
            <person name="Tapia R."/>
            <person name="Han C."/>
            <person name="Land M."/>
            <person name="Hauser L."/>
            <person name="Markowitz V."/>
            <person name="Cheng J.-F."/>
            <person name="Hugenholtz P."/>
            <person name="Woyke T."/>
            <person name="Wu D."/>
            <person name="Spring S."/>
            <person name="Brambilla E."/>
            <person name="Klenk H.-P."/>
            <person name="Eisen J.A."/>
        </authorList>
    </citation>
    <scope>NUCLEOTIDE SEQUENCE [LARGE SCALE GENOMIC DNA]</scope>
    <source>
        <strain evidence="3 4">DSM 13497</strain>
    </source>
</reference>
<dbReference type="EMBL" id="CM001402">
    <property type="protein sequence ID" value="EHO42346.1"/>
    <property type="molecule type" value="Genomic_DNA"/>
</dbReference>
<dbReference type="KEGG" id="caby:Cabys_1583"/>
<gene>
    <name evidence="2" type="primary">sagB-type</name>
    <name evidence="2" type="ORF">Cabys_1583</name>
    <name evidence="3" type="ORF">Calab_2738</name>
</gene>
<dbReference type="PaxDb" id="880073-Calab_2738"/>
<dbReference type="PANTHER" id="PTHR43745">
    <property type="entry name" value="NITROREDUCTASE MJ1384-RELATED"/>
    <property type="match status" value="1"/>
</dbReference>
<dbReference type="RefSeq" id="WP_006929641.1">
    <property type="nucleotide sequence ID" value="NZ_CM001402.1"/>
</dbReference>
<protein>
    <submittedName>
        <fullName evidence="3">SagB-type dehydrogenase domain-containing protein</fullName>
    </submittedName>
</protein>
<dbReference type="HOGENOM" id="CLU_059362_3_1_0"/>
<proteinExistence type="predicted"/>
<keyword evidence="4" id="KW-1185">Reference proteome</keyword>
<dbReference type="NCBIfam" id="TIGR03605">
    <property type="entry name" value="antibiot_sagB"/>
    <property type="match status" value="1"/>
</dbReference>
<evidence type="ECO:0000313" key="5">
    <source>
        <dbReference type="Proteomes" id="UP000183868"/>
    </source>
</evidence>
<dbReference type="InterPro" id="IPR020051">
    <property type="entry name" value="SagB-type_dehydrogenase"/>
</dbReference>
<dbReference type="AlphaFoldDB" id="H1XQS3"/>
<dbReference type="EMBL" id="CP018099">
    <property type="protein sequence ID" value="APF18332.1"/>
    <property type="molecule type" value="Genomic_DNA"/>
</dbReference>
<dbReference type="PANTHER" id="PTHR43745:SF2">
    <property type="entry name" value="NITROREDUCTASE MJ1384-RELATED"/>
    <property type="match status" value="1"/>
</dbReference>
<evidence type="ECO:0000313" key="4">
    <source>
        <dbReference type="Proteomes" id="UP000004671"/>
    </source>
</evidence>
<reference evidence="2 5" key="2">
    <citation type="submission" date="2016-11" db="EMBL/GenBank/DDBJ databases">
        <title>Genomic analysis of Caldithrix abyssi and proposal of a novel bacterial phylum Caldithrichaeota.</title>
        <authorList>
            <person name="Kublanov I."/>
            <person name="Sigalova O."/>
            <person name="Gavrilov S."/>
            <person name="Lebedinsky A."/>
            <person name="Ivanova N."/>
            <person name="Daum C."/>
            <person name="Reddy T."/>
            <person name="Klenk H.P."/>
            <person name="Goker M."/>
            <person name="Reva O."/>
            <person name="Miroshnichenko M."/>
            <person name="Kyprides N."/>
            <person name="Woyke T."/>
            <person name="Gelfand M."/>
        </authorList>
    </citation>
    <scope>NUCLEOTIDE SEQUENCE [LARGE SCALE GENOMIC DNA]</scope>
    <source>
        <strain evidence="2 5">LF13</strain>
    </source>
</reference>
<evidence type="ECO:0000313" key="3">
    <source>
        <dbReference type="EMBL" id="EHO42346.1"/>
    </source>
</evidence>
<dbReference type="InterPro" id="IPR052544">
    <property type="entry name" value="Bacteriocin_Proc_Enz"/>
</dbReference>
<dbReference type="InParanoid" id="H1XQS3"/>
<dbReference type="SUPFAM" id="SSF55469">
    <property type="entry name" value="FMN-dependent nitroreductase-like"/>
    <property type="match status" value="1"/>
</dbReference>
<dbReference type="Pfam" id="PF00881">
    <property type="entry name" value="Nitroreductase"/>
    <property type="match status" value="1"/>
</dbReference>
<evidence type="ECO:0000313" key="2">
    <source>
        <dbReference type="EMBL" id="APF18332.1"/>
    </source>
</evidence>
<organism evidence="3 4">
    <name type="scientific">Caldithrix abyssi DSM 13497</name>
    <dbReference type="NCBI Taxonomy" id="880073"/>
    <lineage>
        <taxon>Bacteria</taxon>
        <taxon>Pseudomonadati</taxon>
        <taxon>Calditrichota</taxon>
        <taxon>Calditrichia</taxon>
        <taxon>Calditrichales</taxon>
        <taxon>Calditrichaceae</taxon>
        <taxon>Caldithrix</taxon>
    </lineage>
</organism>
<evidence type="ECO:0000259" key="1">
    <source>
        <dbReference type="Pfam" id="PF00881"/>
    </source>
</evidence>
<dbReference type="Proteomes" id="UP000183868">
    <property type="component" value="Chromosome"/>
</dbReference>
<feature type="domain" description="Nitroreductase" evidence="1">
    <location>
        <begin position="28"/>
        <end position="203"/>
    </location>
</feature>
<sequence length="205" mass="22908">MRENTSPVKIPLLRPDQQDALALNQLLLKRKSHRNFKPQSITLKELSQLLWAAQGAVAPGRRTAPSAGAIFPFRILTAIELAPPQMSVGLYLFEPDAFRLKLMAKGAFREKLYQACMFQECILQAPLCLILYAKLTMVERVYGERAFNYIFLEGGHIGQNIYLAATALNLGTVAVGAFRDEMIRQILMLSADDIPVYLFPVGKPV</sequence>
<dbReference type="eggNOG" id="COG0778">
    <property type="taxonomic scope" value="Bacteria"/>
</dbReference>
<dbReference type="Gene3D" id="3.40.109.10">
    <property type="entry name" value="NADH Oxidase"/>
    <property type="match status" value="1"/>
</dbReference>
<dbReference type="InterPro" id="IPR029479">
    <property type="entry name" value="Nitroreductase"/>
</dbReference>
<name>H1XQS3_CALAY</name>
<dbReference type="Proteomes" id="UP000004671">
    <property type="component" value="Chromosome"/>
</dbReference>
<dbReference type="STRING" id="880073.Cabys_1583"/>
<accession>H1XQS3</accession>
<dbReference type="GO" id="GO:0016491">
    <property type="term" value="F:oxidoreductase activity"/>
    <property type="evidence" value="ECO:0007669"/>
    <property type="project" value="InterPro"/>
</dbReference>
<dbReference type="InterPro" id="IPR000415">
    <property type="entry name" value="Nitroreductase-like"/>
</dbReference>
<dbReference type="CDD" id="cd02142">
    <property type="entry name" value="McbC_SagB-like_oxidoreductase"/>
    <property type="match status" value="1"/>
</dbReference>